<evidence type="ECO:0000256" key="1">
    <source>
        <dbReference type="ARBA" id="ARBA00004651"/>
    </source>
</evidence>
<dbReference type="Pfam" id="PF01569">
    <property type="entry name" value="PAP2"/>
    <property type="match status" value="1"/>
</dbReference>
<accession>A0ABS5AAF2</accession>
<dbReference type="InterPro" id="IPR036938">
    <property type="entry name" value="PAP2/HPO_sf"/>
</dbReference>
<dbReference type="PROSITE" id="PS50146">
    <property type="entry name" value="DAGK"/>
    <property type="match status" value="1"/>
</dbReference>
<keyword evidence="4 8" id="KW-0378">Hydrolase</keyword>
<evidence type="ECO:0000256" key="3">
    <source>
        <dbReference type="ARBA" id="ARBA00022692"/>
    </source>
</evidence>
<dbReference type="CDD" id="cd01610">
    <property type="entry name" value="PAP2_like"/>
    <property type="match status" value="1"/>
</dbReference>
<comment type="subcellular location">
    <subcellularLocation>
        <location evidence="1">Cell membrane</location>
        <topology evidence="1">Multi-pass membrane protein</topology>
    </subcellularLocation>
</comment>
<reference evidence="8 9" key="1">
    <citation type="submission" date="2021-03" db="EMBL/GenBank/DDBJ databases">
        <title>Sequencing the genomes of 1000 actinobacteria strains.</title>
        <authorList>
            <person name="Klenk H.-P."/>
        </authorList>
    </citation>
    <scope>NUCLEOTIDE SEQUENCE [LARGE SCALE GENOMIC DNA]</scope>
    <source>
        <strain evidence="8 9">DSM 44580</strain>
    </source>
</reference>
<evidence type="ECO:0000256" key="2">
    <source>
        <dbReference type="ARBA" id="ARBA00022475"/>
    </source>
</evidence>
<dbReference type="Gene3D" id="1.20.144.10">
    <property type="entry name" value="Phosphatidic acid phosphatase type 2/haloperoxidase"/>
    <property type="match status" value="1"/>
</dbReference>
<evidence type="ECO:0000259" key="7">
    <source>
        <dbReference type="PROSITE" id="PS50146"/>
    </source>
</evidence>
<dbReference type="GO" id="GO:0050380">
    <property type="term" value="F:undecaprenyl-diphosphatase activity"/>
    <property type="evidence" value="ECO:0007669"/>
    <property type="project" value="UniProtKB-EC"/>
</dbReference>
<evidence type="ECO:0000256" key="6">
    <source>
        <dbReference type="ARBA" id="ARBA00023136"/>
    </source>
</evidence>
<evidence type="ECO:0000256" key="4">
    <source>
        <dbReference type="ARBA" id="ARBA00022801"/>
    </source>
</evidence>
<keyword evidence="2" id="KW-1003">Cell membrane</keyword>
<evidence type="ECO:0000313" key="8">
    <source>
        <dbReference type="EMBL" id="MBP2472705.1"/>
    </source>
</evidence>
<dbReference type="SMART" id="SM00046">
    <property type="entry name" value="DAGKc"/>
    <property type="match status" value="1"/>
</dbReference>
<dbReference type="Gene3D" id="2.60.200.40">
    <property type="match status" value="1"/>
</dbReference>
<name>A0ABS5AAF2_9PSEU</name>
<evidence type="ECO:0000313" key="9">
    <source>
        <dbReference type="Proteomes" id="UP001519363"/>
    </source>
</evidence>
<dbReference type="Proteomes" id="UP001519363">
    <property type="component" value="Unassembled WGS sequence"/>
</dbReference>
<dbReference type="EC" id="3.6.1.27" evidence="8"/>
<protein>
    <submittedName>
        <fullName evidence="8">Undecaprenyl-diphosphatase</fullName>
        <ecNumber evidence="8">3.6.1.27</ecNumber>
    </submittedName>
</protein>
<keyword evidence="5" id="KW-1133">Transmembrane helix</keyword>
<dbReference type="Pfam" id="PF00781">
    <property type="entry name" value="DAGK_cat"/>
    <property type="match status" value="1"/>
</dbReference>
<dbReference type="PANTHER" id="PTHR14969">
    <property type="entry name" value="SPHINGOSINE-1-PHOSPHATE PHOSPHOHYDROLASE"/>
    <property type="match status" value="1"/>
</dbReference>
<organism evidence="8 9">
    <name type="scientific">Crossiella equi</name>
    <dbReference type="NCBI Taxonomy" id="130796"/>
    <lineage>
        <taxon>Bacteria</taxon>
        <taxon>Bacillati</taxon>
        <taxon>Actinomycetota</taxon>
        <taxon>Actinomycetes</taxon>
        <taxon>Pseudonocardiales</taxon>
        <taxon>Pseudonocardiaceae</taxon>
        <taxon>Crossiella</taxon>
    </lineage>
</organism>
<dbReference type="Gene3D" id="3.40.50.10330">
    <property type="entry name" value="Probable inorganic polyphosphate/atp-NAD kinase, domain 1"/>
    <property type="match status" value="1"/>
</dbReference>
<dbReference type="EMBL" id="JAGIOO010000001">
    <property type="protein sequence ID" value="MBP2472705.1"/>
    <property type="molecule type" value="Genomic_DNA"/>
</dbReference>
<dbReference type="SMART" id="SM00014">
    <property type="entry name" value="acidPPc"/>
    <property type="match status" value="1"/>
</dbReference>
<keyword evidence="6" id="KW-0472">Membrane</keyword>
<dbReference type="SUPFAM" id="SSF111331">
    <property type="entry name" value="NAD kinase/diacylglycerol kinase-like"/>
    <property type="match status" value="1"/>
</dbReference>
<gene>
    <name evidence="8" type="ORF">JOF53_001577</name>
</gene>
<dbReference type="SUPFAM" id="SSF48317">
    <property type="entry name" value="Acid phosphatase/Vanadium-dependent haloperoxidase"/>
    <property type="match status" value="1"/>
</dbReference>
<feature type="domain" description="DAGKc" evidence="7">
    <location>
        <begin position="192"/>
        <end position="319"/>
    </location>
</feature>
<proteinExistence type="predicted"/>
<dbReference type="PANTHER" id="PTHR14969:SF62">
    <property type="entry name" value="DECAPRENYLPHOSPHORYL-5-PHOSPHORIBOSE PHOSPHATASE RV3807C-RELATED"/>
    <property type="match status" value="1"/>
</dbReference>
<comment type="caution">
    <text evidence="8">The sequence shown here is derived from an EMBL/GenBank/DDBJ whole genome shotgun (WGS) entry which is preliminary data.</text>
</comment>
<sequence>MFEDVSETDRDLVRRSAELPRSGVDPTLKVLTTTANHSLLWFGVAALLASRKGRTRRAAIRGVGAIAGASLTANLIAKPLFPRRRPAAELVPAYRRIPDPPTSSSFPSGHSASAAAFATAVALEAPAAAAVVIPLAATVAYSRVHTGVHWPSDVAAGVVLGTGIGLATRRWWPLRREAPADTRHSVEAAALAEGEGLLAVVNPHSGDDSFDQSEEVARNWPKATVIEPAEGEDLLEQVRQALDSADPPLRALGVAGGDGTVAAVASVAAERRLPLAVLPAGTLNHFARDVGAEDAPAVVRAVDTGQAVKVDLASVSIDGQPKRWFVNTASVGGYPDMVRLREKWQGRWGKWPAAGAALVRVLHASRPLRVRLDGEERKVWLLFVGNGSYEPKGFAPTSRPRLDDGLLDVRYVRADLRWSRTRFVLAALSGALHRSRTYCQQDRPEIDVEVLGNRVAIATDGEVGPEGRRFRFTSHVAALGVYREST</sequence>
<dbReference type="InterPro" id="IPR000326">
    <property type="entry name" value="PAP2/HPO"/>
</dbReference>
<dbReference type="InterPro" id="IPR016064">
    <property type="entry name" value="NAD/diacylglycerol_kinase_sf"/>
</dbReference>
<evidence type="ECO:0000256" key="5">
    <source>
        <dbReference type="ARBA" id="ARBA00022989"/>
    </source>
</evidence>
<keyword evidence="3" id="KW-0812">Transmembrane</keyword>
<dbReference type="InterPro" id="IPR001206">
    <property type="entry name" value="Diacylglycerol_kinase_cat_dom"/>
</dbReference>
<keyword evidence="9" id="KW-1185">Reference proteome</keyword>
<dbReference type="InterPro" id="IPR017438">
    <property type="entry name" value="ATP-NAD_kinase_N"/>
</dbReference>